<feature type="domain" description="Type II secretion system protein GspF" evidence="7">
    <location>
        <begin position="96"/>
        <end position="215"/>
    </location>
</feature>
<evidence type="ECO:0000256" key="6">
    <source>
        <dbReference type="SAM" id="Phobius"/>
    </source>
</evidence>
<dbReference type="InterPro" id="IPR018076">
    <property type="entry name" value="T2SS_GspF_dom"/>
</dbReference>
<dbReference type="PANTHER" id="PTHR35007:SF4">
    <property type="entry name" value="CONSERVED TRANSMEMBRANE PROTEIN-RELATED"/>
    <property type="match status" value="1"/>
</dbReference>
<name>A0A652YPZ4_NOCGL</name>
<proteinExistence type="predicted"/>
<keyword evidence="3 6" id="KW-0812">Transmembrane</keyword>
<keyword evidence="2" id="KW-1003">Cell membrane</keyword>
<evidence type="ECO:0000259" key="7">
    <source>
        <dbReference type="Pfam" id="PF00482"/>
    </source>
</evidence>
<dbReference type="GO" id="GO:0005886">
    <property type="term" value="C:plasma membrane"/>
    <property type="evidence" value="ECO:0007669"/>
    <property type="project" value="UniProtKB-SubCell"/>
</dbReference>
<feature type="transmembrane region" description="Helical" evidence="6">
    <location>
        <begin position="44"/>
        <end position="73"/>
    </location>
</feature>
<evidence type="ECO:0000313" key="8">
    <source>
        <dbReference type="EMBL" id="TYQ04192.1"/>
    </source>
</evidence>
<evidence type="ECO:0000256" key="3">
    <source>
        <dbReference type="ARBA" id="ARBA00022692"/>
    </source>
</evidence>
<sequence length="262" mass="26664">MSATLLLCALSVMVAPTVNSRSRLLEFADSRGKASFTVPWTLIVAALPLVLGALFGGISALVAAAIAVGTVLFRARRTKASLARESELALLLAGLEVLIAELRIGAHPASACSIAGEECSGAVGEVFRRGSARARLGGSAADAFRSGGSLVDRELVRVASAWSVAERYGLALAELLGAVRTDMLGRNRFRQRTEAGLAGARATATVLAGLPVLGIGLGELMGAAPLQVLFGGGAGGVMLVVGTGLVALGLLWTDKITSKVTS</sequence>
<keyword evidence="4 6" id="KW-1133">Transmembrane helix</keyword>
<evidence type="ECO:0000256" key="2">
    <source>
        <dbReference type="ARBA" id="ARBA00022475"/>
    </source>
</evidence>
<evidence type="ECO:0000256" key="1">
    <source>
        <dbReference type="ARBA" id="ARBA00004651"/>
    </source>
</evidence>
<accession>A0A652YPZ4</accession>
<dbReference type="Pfam" id="PF00482">
    <property type="entry name" value="T2SSF"/>
    <property type="match status" value="1"/>
</dbReference>
<dbReference type="PANTHER" id="PTHR35007">
    <property type="entry name" value="INTEGRAL MEMBRANE PROTEIN-RELATED"/>
    <property type="match status" value="1"/>
</dbReference>
<dbReference type="EMBL" id="VNIQ01000004">
    <property type="protein sequence ID" value="TYQ04192.1"/>
    <property type="molecule type" value="Genomic_DNA"/>
</dbReference>
<reference evidence="8" key="1">
    <citation type="submission" date="2019-07" db="EMBL/GenBank/DDBJ databases">
        <title>Genomic Encyclopedia of Type Strains, Phase IV (KMG-IV): sequencing the most valuable type-strain genomes for metagenomic binning, comparative biology and taxonomic classification.</title>
        <authorList>
            <person name="Goeker M."/>
        </authorList>
    </citation>
    <scope>NUCLEOTIDE SEQUENCE</scope>
    <source>
        <strain evidence="8">DSM 44596</strain>
    </source>
</reference>
<dbReference type="AlphaFoldDB" id="A0A652YPZ4"/>
<comment type="caution">
    <text evidence="8">The sequence shown here is derived from an EMBL/GenBank/DDBJ whole genome shotgun (WGS) entry which is preliminary data.</text>
</comment>
<protein>
    <submittedName>
        <fullName evidence="8">Type II secretion system protein F (GspF)</fullName>
    </submittedName>
</protein>
<organism evidence="8">
    <name type="scientific">Nocardia globerula</name>
    <dbReference type="NCBI Taxonomy" id="1818"/>
    <lineage>
        <taxon>Bacteria</taxon>
        <taxon>Bacillati</taxon>
        <taxon>Actinomycetota</taxon>
        <taxon>Actinomycetes</taxon>
        <taxon>Mycobacteriales</taxon>
        <taxon>Nocardiaceae</taxon>
        <taxon>Nocardia</taxon>
    </lineage>
</organism>
<gene>
    <name evidence="8" type="ORF">FNL38_104570</name>
</gene>
<feature type="transmembrane region" description="Helical" evidence="6">
    <location>
        <begin position="229"/>
        <end position="252"/>
    </location>
</feature>
<feature type="transmembrane region" description="Helical" evidence="6">
    <location>
        <begin position="195"/>
        <end position="217"/>
    </location>
</feature>
<comment type="subcellular location">
    <subcellularLocation>
        <location evidence="1">Cell membrane</location>
        <topology evidence="1">Multi-pass membrane protein</topology>
    </subcellularLocation>
</comment>
<evidence type="ECO:0000256" key="5">
    <source>
        <dbReference type="ARBA" id="ARBA00023136"/>
    </source>
</evidence>
<evidence type="ECO:0000256" key="4">
    <source>
        <dbReference type="ARBA" id="ARBA00022989"/>
    </source>
</evidence>
<keyword evidence="5 6" id="KW-0472">Membrane</keyword>